<dbReference type="PANTHER" id="PTHR12751">
    <property type="entry name" value="PHOSPHATASE AND ACTIN REGULATOR PHACTR"/>
    <property type="match status" value="1"/>
</dbReference>
<feature type="compositionally biased region" description="Polar residues" evidence="1">
    <location>
        <begin position="549"/>
        <end position="562"/>
    </location>
</feature>
<feature type="compositionally biased region" description="Low complexity" evidence="1">
    <location>
        <begin position="268"/>
        <end position="277"/>
    </location>
</feature>
<feature type="compositionally biased region" description="Polar residues" evidence="1">
    <location>
        <begin position="342"/>
        <end position="367"/>
    </location>
</feature>
<reference evidence="3" key="1">
    <citation type="submission" date="2015-01" db="EMBL/GenBank/DDBJ databases">
        <title>The Genome Sequence of Cryptococcus gattii MMRL2647.</title>
        <authorList>
            <consortium name="The Broad Institute Genomics Platform"/>
            <person name="Cuomo C."/>
            <person name="Litvintseva A."/>
            <person name="Chen Y."/>
            <person name="Heitman J."/>
            <person name="Sun S."/>
            <person name="Springer D."/>
            <person name="Dromer F."/>
            <person name="Young S."/>
            <person name="Zeng Q."/>
            <person name="Gargeya S."/>
            <person name="Abouelleil A."/>
            <person name="Alvarado L."/>
            <person name="Chapman S.B."/>
            <person name="Gainer-Dewar J."/>
            <person name="Goldberg J."/>
            <person name="Griggs A."/>
            <person name="Gujja S."/>
            <person name="Hansen M."/>
            <person name="Howarth C."/>
            <person name="Imamovic A."/>
            <person name="Larimer J."/>
            <person name="Murphy C."/>
            <person name="Naylor J."/>
            <person name="Pearson M."/>
            <person name="Priest M."/>
            <person name="Roberts A."/>
            <person name="Saif S."/>
            <person name="Shea T."/>
            <person name="Sykes S."/>
            <person name="Wortman J."/>
            <person name="Nusbaum C."/>
            <person name="Birren B."/>
        </authorList>
    </citation>
    <scope>NUCLEOTIDE SEQUENCE [LARGE SCALE GENOMIC DNA]</scope>
    <source>
        <strain evidence="3">IND107</strain>
    </source>
</reference>
<dbReference type="RefSeq" id="XP_066613942.1">
    <property type="nucleotide sequence ID" value="XM_066757558.1"/>
</dbReference>
<evidence type="ECO:0000313" key="3">
    <source>
        <dbReference type="Proteomes" id="UP000054399"/>
    </source>
</evidence>
<organism evidence="2 3">
    <name type="scientific">Cryptococcus tetragattii IND107</name>
    <dbReference type="NCBI Taxonomy" id="1296105"/>
    <lineage>
        <taxon>Eukaryota</taxon>
        <taxon>Fungi</taxon>
        <taxon>Dikarya</taxon>
        <taxon>Basidiomycota</taxon>
        <taxon>Agaricomycotina</taxon>
        <taxon>Tremellomycetes</taxon>
        <taxon>Tremellales</taxon>
        <taxon>Cryptococcaceae</taxon>
        <taxon>Cryptococcus</taxon>
        <taxon>Cryptococcus gattii species complex</taxon>
    </lineage>
</organism>
<proteinExistence type="predicted"/>
<reference evidence="2 3" key="2">
    <citation type="submission" date="2024-01" db="EMBL/GenBank/DDBJ databases">
        <title>Comparative genomics of Cryptococcus and Kwoniella reveals pathogenesis evolution and contrasting modes of karyotype evolution via chromosome fusion or intercentromeric recombination.</title>
        <authorList>
            <person name="Coelho M.A."/>
            <person name="David-Palma M."/>
            <person name="Shea T."/>
            <person name="Bowers K."/>
            <person name="Mcginley-Smith S."/>
            <person name="Mohammad A.W."/>
            <person name="Gnirke A."/>
            <person name="Yurkov A.M."/>
            <person name="Nowrousian M."/>
            <person name="Sun S."/>
            <person name="Cuomo C.A."/>
            <person name="Heitman J."/>
        </authorList>
    </citation>
    <scope>NUCLEOTIDE SEQUENCE [LARGE SCALE GENOMIC DNA]</scope>
    <source>
        <strain evidence="2 3">IND107</strain>
    </source>
</reference>
<feature type="compositionally biased region" description="Polar residues" evidence="1">
    <location>
        <begin position="190"/>
        <end position="213"/>
    </location>
</feature>
<protein>
    <submittedName>
        <fullName evidence="2">Uncharacterized protein</fullName>
    </submittedName>
</protein>
<keyword evidence="3" id="KW-1185">Reference proteome</keyword>
<feature type="region of interest" description="Disordered" evidence="1">
    <location>
        <begin position="130"/>
        <end position="423"/>
    </location>
</feature>
<feature type="compositionally biased region" description="Low complexity" evidence="1">
    <location>
        <begin position="36"/>
        <end position="55"/>
    </location>
</feature>
<feature type="compositionally biased region" description="Polar residues" evidence="1">
    <location>
        <begin position="678"/>
        <end position="687"/>
    </location>
</feature>
<accession>A0ABR3BS24</accession>
<sequence>MAAALHMPTVGHRPSMDRTPSFDQTRSRSTTPFADPSPQSRSGSGASGASPYNQPYPGYFPQQQFYAVQPQSWTTAALPASAFHTPPFHGYSGQPGFQQFQQSQADFAAWANAYQHMMMASVAGVHQGVPTPPASSEYERRGSMSGGYFDPPYAVSQGQNKLQSKGEQQLQPVHPYKRGPSRVSSREQVRSASMPTKTDPQPSSLPRSPSAPNATDERSFPVSTPSTLNPPTVPTSALDPSVASFVPPRRLNTEMRRSSYANDKSDCENSPSSRSPSPAVPQPPAFRAATPLYPGPISNATNTRPSPLSKSTTSEIVEKDSKSGFRSKIFNKSEKNLKGQKKFTSPVKSSLPPQTFSSPSETSTRSATPPVTPPHDLPTPSAPFANAAAAGSEISLADTERTERTATIGDETKSKGKRSLFRMKNMSTDNISLSSTVSSASMMIRKMGSIGKLAKRNSLMGISRIFKEKPKDEDAGLPQKEVKKIKKEKKEKKKKGKSKGQAAPTAISHASAESDRPTNNGEDRALAGLTPAAKLARQYTLRSRAEAAQRQNDNTAAKSTPNHDVVRSMESVIAVVPHDGPIFGPEVVHVQPRKTPTVVHAVAMTEHEYDSEDDSSDEGDTVEDLTMTMGSTRLSDEADAEFKATWGNAYIDKNAVPKKGILKQSSSYSSQDDETNNRPRSNSTRETISAKPGSLAHLPPSDPARLDGLEQLSLPVDISTNSSVPTSNPEQVFPAPERMYQLPAQNTSAPTLSLMTTSTHPAPQRSKTAPARKRLLWAPECAVYTTYDCFTYDRRSEPATCNRLTPELAMAIKQELNAFKLEMPIHPESRIYTHYFA</sequence>
<feature type="region of interest" description="Disordered" evidence="1">
    <location>
        <begin position="1"/>
        <end position="55"/>
    </location>
</feature>
<feature type="compositionally biased region" description="Polar residues" evidence="1">
    <location>
        <begin position="298"/>
        <end position="315"/>
    </location>
</feature>
<feature type="compositionally biased region" description="Basic residues" evidence="1">
    <location>
        <begin position="483"/>
        <end position="498"/>
    </location>
</feature>
<feature type="region of interest" description="Disordered" evidence="1">
    <location>
        <begin position="662"/>
        <end position="707"/>
    </location>
</feature>
<dbReference type="Proteomes" id="UP000054399">
    <property type="component" value="Unassembled WGS sequence"/>
</dbReference>
<feature type="region of interest" description="Disordered" evidence="1">
    <location>
        <begin position="466"/>
        <end position="562"/>
    </location>
</feature>
<feature type="compositionally biased region" description="Polar residues" evidence="1">
    <location>
        <begin position="21"/>
        <end position="32"/>
    </location>
</feature>
<feature type="compositionally biased region" description="Polar residues" evidence="1">
    <location>
        <begin position="156"/>
        <end position="171"/>
    </location>
</feature>
<feature type="compositionally biased region" description="Pro residues" evidence="1">
    <location>
        <begin position="370"/>
        <end position="381"/>
    </location>
</feature>
<name>A0ABR3BS24_9TREE</name>
<feature type="compositionally biased region" description="Polar residues" evidence="1">
    <location>
        <begin position="221"/>
        <end position="230"/>
    </location>
</feature>
<evidence type="ECO:0000256" key="1">
    <source>
        <dbReference type="SAM" id="MobiDB-lite"/>
    </source>
</evidence>
<feature type="compositionally biased region" description="Basic and acidic residues" evidence="1">
    <location>
        <begin position="251"/>
        <end position="267"/>
    </location>
</feature>
<feature type="compositionally biased region" description="Basic and acidic residues" evidence="1">
    <location>
        <begin position="398"/>
        <end position="414"/>
    </location>
</feature>
<feature type="compositionally biased region" description="Basic and acidic residues" evidence="1">
    <location>
        <begin position="512"/>
        <end position="525"/>
    </location>
</feature>
<dbReference type="EMBL" id="ATAM02000005">
    <property type="protein sequence ID" value="KAL0249755.1"/>
    <property type="molecule type" value="Genomic_DNA"/>
</dbReference>
<gene>
    <name evidence="2" type="ORF">I308_103056</name>
</gene>
<dbReference type="PANTHER" id="PTHR12751:SF18">
    <property type="entry name" value="PHOSPHATASE AND ACTIN REGULATOR 1"/>
    <property type="match status" value="1"/>
</dbReference>
<evidence type="ECO:0000313" key="2">
    <source>
        <dbReference type="EMBL" id="KAL0249755.1"/>
    </source>
</evidence>
<dbReference type="GeneID" id="91989912"/>
<comment type="caution">
    <text evidence="2">The sequence shown here is derived from an EMBL/GenBank/DDBJ whole genome shotgun (WGS) entry which is preliminary data.</text>
</comment>